<reference evidence="2 3" key="1">
    <citation type="submission" date="2019-06" db="EMBL/GenBank/DDBJ databases">
        <title>WGS assembly of Gossypium darwinii.</title>
        <authorList>
            <person name="Chen Z.J."/>
            <person name="Sreedasyam A."/>
            <person name="Ando A."/>
            <person name="Song Q."/>
            <person name="De L."/>
            <person name="Hulse-Kemp A."/>
            <person name="Ding M."/>
            <person name="Ye W."/>
            <person name="Kirkbride R."/>
            <person name="Jenkins J."/>
            <person name="Plott C."/>
            <person name="Lovell J."/>
            <person name="Lin Y.-M."/>
            <person name="Vaughn R."/>
            <person name="Liu B."/>
            <person name="Li W."/>
            <person name="Simpson S."/>
            <person name="Scheffler B."/>
            <person name="Saski C."/>
            <person name="Grover C."/>
            <person name="Hu G."/>
            <person name="Conover J."/>
            <person name="Carlson J."/>
            <person name="Shu S."/>
            <person name="Boston L."/>
            <person name="Williams M."/>
            <person name="Peterson D."/>
            <person name="Mcgee K."/>
            <person name="Jones D."/>
            <person name="Wendel J."/>
            <person name="Stelly D."/>
            <person name="Grimwood J."/>
            <person name="Schmutz J."/>
        </authorList>
    </citation>
    <scope>NUCLEOTIDE SEQUENCE [LARGE SCALE GENOMIC DNA]</scope>
    <source>
        <strain evidence="2">1808015.09</strain>
    </source>
</reference>
<proteinExistence type="predicted"/>
<name>A0A5D2E183_GOSDA</name>
<dbReference type="AlphaFoldDB" id="A0A5D2E183"/>
<dbReference type="Proteomes" id="UP000323506">
    <property type="component" value="Chromosome A13"/>
</dbReference>
<organism evidence="2 3">
    <name type="scientific">Gossypium darwinii</name>
    <name type="common">Darwin's cotton</name>
    <name type="synonym">Gossypium barbadense var. darwinii</name>
    <dbReference type="NCBI Taxonomy" id="34276"/>
    <lineage>
        <taxon>Eukaryota</taxon>
        <taxon>Viridiplantae</taxon>
        <taxon>Streptophyta</taxon>
        <taxon>Embryophyta</taxon>
        <taxon>Tracheophyta</taxon>
        <taxon>Spermatophyta</taxon>
        <taxon>Magnoliopsida</taxon>
        <taxon>eudicotyledons</taxon>
        <taxon>Gunneridae</taxon>
        <taxon>Pentapetalae</taxon>
        <taxon>rosids</taxon>
        <taxon>malvids</taxon>
        <taxon>Malvales</taxon>
        <taxon>Malvaceae</taxon>
        <taxon>Malvoideae</taxon>
        <taxon>Gossypium</taxon>
    </lineage>
</organism>
<evidence type="ECO:0000313" key="3">
    <source>
        <dbReference type="Proteomes" id="UP000323506"/>
    </source>
</evidence>
<keyword evidence="3" id="KW-1185">Reference proteome</keyword>
<protein>
    <submittedName>
        <fullName evidence="2">Uncharacterized protein</fullName>
    </submittedName>
</protein>
<dbReference type="EMBL" id="CM017700">
    <property type="protein sequence ID" value="TYG87136.1"/>
    <property type="molecule type" value="Genomic_DNA"/>
</dbReference>
<accession>A0A5D2E183</accession>
<keyword evidence="1" id="KW-0472">Membrane</keyword>
<evidence type="ECO:0000256" key="1">
    <source>
        <dbReference type="SAM" id="Phobius"/>
    </source>
</evidence>
<gene>
    <name evidence="2" type="ORF">ES288_A13G189300v1</name>
</gene>
<keyword evidence="1" id="KW-1133">Transmembrane helix</keyword>
<evidence type="ECO:0000313" key="2">
    <source>
        <dbReference type="EMBL" id="TYG87136.1"/>
    </source>
</evidence>
<feature type="transmembrane region" description="Helical" evidence="1">
    <location>
        <begin position="53"/>
        <end position="70"/>
    </location>
</feature>
<keyword evidence="1" id="KW-0812">Transmembrane</keyword>
<sequence length="71" mass="8190">MPLWCKADKGNDPRAMCALRAHMEGGTAHSRHAKGRLFFELGFFSFRPTKFELYIWVVNFGLVCFTFGLFL</sequence>